<gene>
    <name evidence="3" type="ORF">ACHHYP_13104</name>
</gene>
<evidence type="ECO:0000256" key="2">
    <source>
        <dbReference type="SAM" id="Phobius"/>
    </source>
</evidence>
<dbReference type="EMBL" id="JNBR01001843">
    <property type="protein sequence ID" value="OQR84626.1"/>
    <property type="molecule type" value="Genomic_DNA"/>
</dbReference>
<dbReference type="OrthoDB" id="67365at2759"/>
<name>A0A1V9YFX8_ACHHY</name>
<organism evidence="3 4">
    <name type="scientific">Achlya hypogyna</name>
    <name type="common">Oomycete</name>
    <name type="synonym">Protoachlya hypogyna</name>
    <dbReference type="NCBI Taxonomy" id="1202772"/>
    <lineage>
        <taxon>Eukaryota</taxon>
        <taxon>Sar</taxon>
        <taxon>Stramenopiles</taxon>
        <taxon>Oomycota</taxon>
        <taxon>Saprolegniomycetes</taxon>
        <taxon>Saprolegniales</taxon>
        <taxon>Achlyaceae</taxon>
        <taxon>Achlya</taxon>
    </lineage>
</organism>
<keyword evidence="2" id="KW-1133">Transmembrane helix</keyword>
<proteinExistence type="predicted"/>
<reference evidence="3 4" key="1">
    <citation type="journal article" date="2014" name="Genome Biol. Evol.">
        <title>The secreted proteins of Achlya hypogyna and Thraustotheca clavata identify the ancestral oomycete secretome and reveal gene acquisitions by horizontal gene transfer.</title>
        <authorList>
            <person name="Misner I."/>
            <person name="Blouin N."/>
            <person name="Leonard G."/>
            <person name="Richards T.A."/>
            <person name="Lane C.E."/>
        </authorList>
    </citation>
    <scope>NUCLEOTIDE SEQUENCE [LARGE SCALE GENOMIC DNA]</scope>
    <source>
        <strain evidence="3 4">ATCC 48635</strain>
    </source>
</reference>
<keyword evidence="2" id="KW-0812">Transmembrane</keyword>
<evidence type="ECO:0000256" key="1">
    <source>
        <dbReference type="SAM" id="MobiDB-lite"/>
    </source>
</evidence>
<protein>
    <submittedName>
        <fullName evidence="3">Uncharacterized protein</fullName>
    </submittedName>
</protein>
<feature type="region of interest" description="Disordered" evidence="1">
    <location>
        <begin position="307"/>
        <end position="332"/>
    </location>
</feature>
<accession>A0A1V9YFX8</accession>
<keyword evidence="2" id="KW-0472">Membrane</keyword>
<dbReference type="Proteomes" id="UP000243579">
    <property type="component" value="Unassembled WGS sequence"/>
</dbReference>
<dbReference type="AlphaFoldDB" id="A0A1V9YFX8"/>
<comment type="caution">
    <text evidence="3">The sequence shown here is derived from an EMBL/GenBank/DDBJ whole genome shotgun (WGS) entry which is preliminary data.</text>
</comment>
<feature type="transmembrane region" description="Helical" evidence="2">
    <location>
        <begin position="283"/>
        <end position="302"/>
    </location>
</feature>
<keyword evidence="4" id="KW-1185">Reference proteome</keyword>
<evidence type="ECO:0000313" key="3">
    <source>
        <dbReference type="EMBL" id="OQR84626.1"/>
    </source>
</evidence>
<evidence type="ECO:0000313" key="4">
    <source>
        <dbReference type="Proteomes" id="UP000243579"/>
    </source>
</evidence>
<sequence>MGSAPSTSNQKGIVRLARDDCTGSVQYTNVLSTLPDGSTLSGCTDGYVGNRDLISAHYAPDTQYATITIPDMGSSEEIIDLLCVPVSPMNDIFLMASCASQDFAYYTDANCSQVLPFQASSVSFTCATPNPLSWPSTSSQVGQTFEQANCTGKALYALNVGTGGIPYDVLLPHAAATISCAQGVVYNKTIFASSFGLNDTYMTIARSYMTEVGLDGACVFTGDKYLQPKCADQTYAYYSDAACTQSITFTEVGPVAAKCSVLFTNTTAAPPTTIVIKSGSGSAIGLMLFCVLVGNLLFGYIVSRPRAPKPDSAKVQLKSGKMPKSDEDIEDP</sequence>